<evidence type="ECO:0000256" key="6">
    <source>
        <dbReference type="ARBA" id="ARBA00023136"/>
    </source>
</evidence>
<dbReference type="RefSeq" id="WP_256762752.1">
    <property type="nucleotide sequence ID" value="NZ_JANIGO010000001.1"/>
</dbReference>
<gene>
    <name evidence="9" type="ORF">NQT62_01340</name>
</gene>
<name>A0ABT1WCH6_9BURK</name>
<keyword evidence="10" id="KW-1185">Reference proteome</keyword>
<dbReference type="Proteomes" id="UP001204142">
    <property type="component" value="Unassembled WGS sequence"/>
</dbReference>
<dbReference type="PANTHER" id="PTHR30026:SF21">
    <property type="entry name" value="SLR1270 PROTEIN"/>
    <property type="match status" value="1"/>
</dbReference>
<dbReference type="SUPFAM" id="SSF56954">
    <property type="entry name" value="Outer membrane efflux proteins (OEP)"/>
    <property type="match status" value="1"/>
</dbReference>
<evidence type="ECO:0000256" key="7">
    <source>
        <dbReference type="ARBA" id="ARBA00023237"/>
    </source>
</evidence>
<proteinExistence type="inferred from homology"/>
<keyword evidence="7" id="KW-0998">Cell outer membrane</keyword>
<dbReference type="EMBL" id="JANIGO010000001">
    <property type="protein sequence ID" value="MCQ8895079.1"/>
    <property type="molecule type" value="Genomic_DNA"/>
</dbReference>
<keyword evidence="6" id="KW-0472">Membrane</keyword>
<protein>
    <submittedName>
        <fullName evidence="9">TolC family protein</fullName>
    </submittedName>
</protein>
<dbReference type="Pfam" id="PF02321">
    <property type="entry name" value="OEP"/>
    <property type="match status" value="1"/>
</dbReference>
<evidence type="ECO:0000313" key="10">
    <source>
        <dbReference type="Proteomes" id="UP001204142"/>
    </source>
</evidence>
<feature type="coiled-coil region" evidence="8">
    <location>
        <begin position="350"/>
        <end position="377"/>
    </location>
</feature>
<dbReference type="Gene3D" id="1.20.1600.10">
    <property type="entry name" value="Outer membrane efflux proteins (OEP)"/>
    <property type="match status" value="1"/>
</dbReference>
<sequence length="466" mass="51324">MSLLTLVHGIPTQAAEAAPLDVPLMRYVQEALLNNPGLRSASLDTEAERQRLENLRARYYPSLSLQARATVSEGGRTIDFPAGDLLNPVYQTLNAQLVMNGQAPRFPTIQNQSIPLLRPTEQDTRLQLRGPIYEPVLNGQVKAQTEVFNAQQAAQLQVREELVRDLQVSYWQLAQAQARIDVLRKSLTTLEENRRVNQQLYKAGETTLDAPRRAEAEVLDIQVQLKDAEKQARLARDYFNLLRFAPTASPVDMPVFNDDDASIEQLLNELQPREPGAAAAPALTRLERSLAAQQAAIEAASATYKPTLGYQIEGGYQGRDYQTGPKTGFASASVVLSWTLADGGVRSSDVLRAKAQADALQARAAQLSRQLQLAKTQATENLLVSLDSIAARTAQRKAADESLRIVSKKRDAGEATPIEFLSSEQAATRARLGLIAAVYQVRIDHAVWQFNNRDIPDYALPQGVQP</sequence>
<comment type="similarity">
    <text evidence="2">Belongs to the outer membrane factor (OMF) (TC 1.B.17) family.</text>
</comment>
<comment type="subcellular location">
    <subcellularLocation>
        <location evidence="1">Cell outer membrane</location>
    </subcellularLocation>
</comment>
<keyword evidence="3" id="KW-0813">Transport</keyword>
<keyword evidence="4" id="KW-1134">Transmembrane beta strand</keyword>
<evidence type="ECO:0000256" key="2">
    <source>
        <dbReference type="ARBA" id="ARBA00007613"/>
    </source>
</evidence>
<keyword evidence="5" id="KW-0812">Transmembrane</keyword>
<evidence type="ECO:0000313" key="9">
    <source>
        <dbReference type="EMBL" id="MCQ8895079.1"/>
    </source>
</evidence>
<evidence type="ECO:0000256" key="5">
    <source>
        <dbReference type="ARBA" id="ARBA00022692"/>
    </source>
</evidence>
<evidence type="ECO:0000256" key="3">
    <source>
        <dbReference type="ARBA" id="ARBA00022448"/>
    </source>
</evidence>
<comment type="caution">
    <text evidence="9">The sequence shown here is derived from an EMBL/GenBank/DDBJ whole genome shotgun (WGS) entry which is preliminary data.</text>
</comment>
<reference evidence="9 10" key="1">
    <citation type="submission" date="2022-07" db="EMBL/GenBank/DDBJ databases">
        <authorList>
            <person name="Xamxidin M."/>
            <person name="Wu M."/>
        </authorList>
    </citation>
    <scope>NUCLEOTIDE SEQUENCE [LARGE SCALE GENOMIC DNA]</scope>
    <source>
        <strain evidence="9 10">NBRC 111650</strain>
    </source>
</reference>
<keyword evidence="8" id="KW-0175">Coiled coil</keyword>
<accession>A0ABT1WCH6</accession>
<dbReference type="InterPro" id="IPR003423">
    <property type="entry name" value="OMP_efflux"/>
</dbReference>
<evidence type="ECO:0000256" key="4">
    <source>
        <dbReference type="ARBA" id="ARBA00022452"/>
    </source>
</evidence>
<organism evidence="9 10">
    <name type="scientific">Limnobacter humi</name>
    <dbReference type="NCBI Taxonomy" id="1778671"/>
    <lineage>
        <taxon>Bacteria</taxon>
        <taxon>Pseudomonadati</taxon>
        <taxon>Pseudomonadota</taxon>
        <taxon>Betaproteobacteria</taxon>
        <taxon>Burkholderiales</taxon>
        <taxon>Burkholderiaceae</taxon>
        <taxon>Limnobacter</taxon>
    </lineage>
</organism>
<dbReference type="PANTHER" id="PTHR30026">
    <property type="entry name" value="OUTER MEMBRANE PROTEIN TOLC"/>
    <property type="match status" value="1"/>
</dbReference>
<evidence type="ECO:0000256" key="1">
    <source>
        <dbReference type="ARBA" id="ARBA00004442"/>
    </source>
</evidence>
<evidence type="ECO:0000256" key="8">
    <source>
        <dbReference type="SAM" id="Coils"/>
    </source>
</evidence>
<dbReference type="InterPro" id="IPR051906">
    <property type="entry name" value="TolC-like"/>
</dbReference>